<feature type="region of interest" description="Disordered" evidence="1">
    <location>
        <begin position="1"/>
        <end position="27"/>
    </location>
</feature>
<organism evidence="2 3">
    <name type="scientific">Rosa chinensis</name>
    <name type="common">China rose</name>
    <dbReference type="NCBI Taxonomy" id="74649"/>
    <lineage>
        <taxon>Eukaryota</taxon>
        <taxon>Viridiplantae</taxon>
        <taxon>Streptophyta</taxon>
        <taxon>Embryophyta</taxon>
        <taxon>Tracheophyta</taxon>
        <taxon>Spermatophyta</taxon>
        <taxon>Magnoliopsida</taxon>
        <taxon>eudicotyledons</taxon>
        <taxon>Gunneridae</taxon>
        <taxon>Pentapetalae</taxon>
        <taxon>rosids</taxon>
        <taxon>fabids</taxon>
        <taxon>Rosales</taxon>
        <taxon>Rosaceae</taxon>
        <taxon>Rosoideae</taxon>
        <taxon>Rosoideae incertae sedis</taxon>
        <taxon>Rosa</taxon>
    </lineage>
</organism>
<proteinExistence type="predicted"/>
<dbReference type="AlphaFoldDB" id="A0A2P6SKL4"/>
<sequence>MLLPQQTPSFRHPRQIGPPLISGSKTERYQPRIRLADSRYTDYVGSAAV</sequence>
<dbReference type="EMBL" id="PDCK01000039">
    <property type="protein sequence ID" value="PRQ59224.1"/>
    <property type="molecule type" value="Genomic_DNA"/>
</dbReference>
<reference evidence="2 3" key="1">
    <citation type="journal article" date="2018" name="Nat. Genet.">
        <title>The Rosa genome provides new insights in the design of modern roses.</title>
        <authorList>
            <person name="Bendahmane M."/>
        </authorList>
    </citation>
    <scope>NUCLEOTIDE SEQUENCE [LARGE SCALE GENOMIC DNA]</scope>
    <source>
        <strain evidence="3">cv. Old Blush</strain>
    </source>
</reference>
<dbReference type="Proteomes" id="UP000238479">
    <property type="component" value="Chromosome 1"/>
</dbReference>
<name>A0A2P6SKL4_ROSCH</name>
<dbReference type="Gramene" id="PRQ59224">
    <property type="protein sequence ID" value="PRQ59224"/>
    <property type="gene ID" value="RchiOBHm_Chr1g0367841"/>
</dbReference>
<comment type="caution">
    <text evidence="2">The sequence shown here is derived from an EMBL/GenBank/DDBJ whole genome shotgun (WGS) entry which is preliminary data.</text>
</comment>
<evidence type="ECO:0000313" key="3">
    <source>
        <dbReference type="Proteomes" id="UP000238479"/>
    </source>
</evidence>
<accession>A0A2P6SKL4</accession>
<evidence type="ECO:0000256" key="1">
    <source>
        <dbReference type="SAM" id="MobiDB-lite"/>
    </source>
</evidence>
<gene>
    <name evidence="2" type="ORF">RchiOBHm_Chr1g0367841</name>
</gene>
<keyword evidence="3" id="KW-1185">Reference proteome</keyword>
<evidence type="ECO:0000313" key="2">
    <source>
        <dbReference type="EMBL" id="PRQ59224.1"/>
    </source>
</evidence>
<protein>
    <submittedName>
        <fullName evidence="2">Uncharacterized protein</fullName>
    </submittedName>
</protein>